<evidence type="ECO:0000256" key="1">
    <source>
        <dbReference type="SAM" id="MobiDB-lite"/>
    </source>
</evidence>
<keyword evidence="3" id="KW-1185">Reference proteome</keyword>
<proteinExistence type="predicted"/>
<accession>A0A218Z186</accession>
<gene>
    <name evidence="2" type="ORF">B2J93_321</name>
</gene>
<dbReference type="EMBL" id="MZNU01000298">
    <property type="protein sequence ID" value="OWP01025.1"/>
    <property type="molecule type" value="Genomic_DNA"/>
</dbReference>
<dbReference type="AlphaFoldDB" id="A0A218Z186"/>
<protein>
    <submittedName>
        <fullName evidence="2">Uncharacterized protein</fullName>
    </submittedName>
</protein>
<feature type="compositionally biased region" description="Basic and acidic residues" evidence="1">
    <location>
        <begin position="8"/>
        <end position="27"/>
    </location>
</feature>
<name>A0A218Z186_9HELO</name>
<organism evidence="2 3">
    <name type="scientific">Diplocarpon coronariae</name>
    <dbReference type="NCBI Taxonomy" id="2795749"/>
    <lineage>
        <taxon>Eukaryota</taxon>
        <taxon>Fungi</taxon>
        <taxon>Dikarya</taxon>
        <taxon>Ascomycota</taxon>
        <taxon>Pezizomycotina</taxon>
        <taxon>Leotiomycetes</taxon>
        <taxon>Helotiales</taxon>
        <taxon>Drepanopezizaceae</taxon>
        <taxon>Diplocarpon</taxon>
    </lineage>
</organism>
<dbReference type="Proteomes" id="UP000242519">
    <property type="component" value="Unassembled WGS sequence"/>
</dbReference>
<reference evidence="2 3" key="1">
    <citation type="submission" date="2017-04" db="EMBL/GenBank/DDBJ databases">
        <title>Draft genome sequence of Marssonina coronaria NL1: causal agent of apple blotch.</title>
        <authorList>
            <person name="Cheng Q."/>
        </authorList>
    </citation>
    <scope>NUCLEOTIDE SEQUENCE [LARGE SCALE GENOMIC DNA]</scope>
    <source>
        <strain evidence="2 3">NL1</strain>
    </source>
</reference>
<comment type="caution">
    <text evidence="2">The sequence shown here is derived from an EMBL/GenBank/DDBJ whole genome shotgun (WGS) entry which is preliminary data.</text>
</comment>
<sequence length="193" mass="20526">MKAGRVVDAAHHKILGDEMHDARERAAAKGPPPLSGRADGRIRASTITQRGAAASRADDRVPSALPLIPARLCSRDACLLLDPSPPAGPVPQRLSCHRNGGLRAVAARWHLGRAPWPPGHLSPTACAPPSTTVSSGAIHPYRALVTKVSSFMTRAGLVRQQHRQTGSDRPTIDSRHGIAKQRYHDGILAKVSA</sequence>
<evidence type="ECO:0000313" key="3">
    <source>
        <dbReference type="Proteomes" id="UP000242519"/>
    </source>
</evidence>
<evidence type="ECO:0000313" key="2">
    <source>
        <dbReference type="EMBL" id="OWP01025.1"/>
    </source>
</evidence>
<feature type="region of interest" description="Disordered" evidence="1">
    <location>
        <begin position="1"/>
        <end position="41"/>
    </location>
</feature>
<dbReference type="InParanoid" id="A0A218Z186"/>